<dbReference type="AlphaFoldDB" id="A0A183PXQ0"/>
<reference evidence="1 2" key="1">
    <citation type="submission" date="2018-11" db="EMBL/GenBank/DDBJ databases">
        <authorList>
            <consortium name="Pathogen Informatics"/>
        </authorList>
    </citation>
    <scope>NUCLEOTIDE SEQUENCE [LARGE SCALE GENOMIC DNA]</scope>
    <source>
        <strain>Denwood</strain>
        <strain evidence="2">Zambia</strain>
    </source>
</reference>
<dbReference type="Proteomes" id="UP000269396">
    <property type="component" value="Unassembled WGS sequence"/>
</dbReference>
<accession>A0A183PXQ0</accession>
<sequence>MERMNINWKELERIAQDRVGWRMLYENFEELLNRPTPLNPPDIEATHTDLPINVTSSTTEEMRMAIKLIKSGKAVGPDNIPAEALK</sequence>
<proteinExistence type="predicted"/>
<name>A0A183PXQ0_9TREM</name>
<gene>
    <name evidence="1" type="ORF">SMTD_LOCUS19136</name>
</gene>
<dbReference type="EMBL" id="UZAL01041723">
    <property type="protein sequence ID" value="VDP78965.1"/>
    <property type="molecule type" value="Genomic_DNA"/>
</dbReference>
<organism evidence="1 2">
    <name type="scientific">Schistosoma mattheei</name>
    <dbReference type="NCBI Taxonomy" id="31246"/>
    <lineage>
        <taxon>Eukaryota</taxon>
        <taxon>Metazoa</taxon>
        <taxon>Spiralia</taxon>
        <taxon>Lophotrochozoa</taxon>
        <taxon>Platyhelminthes</taxon>
        <taxon>Trematoda</taxon>
        <taxon>Digenea</taxon>
        <taxon>Strigeidida</taxon>
        <taxon>Schistosomatoidea</taxon>
        <taxon>Schistosomatidae</taxon>
        <taxon>Schistosoma</taxon>
    </lineage>
</organism>
<evidence type="ECO:0000313" key="2">
    <source>
        <dbReference type="Proteomes" id="UP000269396"/>
    </source>
</evidence>
<protein>
    <submittedName>
        <fullName evidence="1">Uncharacterized protein</fullName>
    </submittedName>
</protein>
<keyword evidence="2" id="KW-1185">Reference proteome</keyword>
<evidence type="ECO:0000313" key="1">
    <source>
        <dbReference type="EMBL" id="VDP78965.1"/>
    </source>
</evidence>